<protein>
    <submittedName>
        <fullName evidence="9">Efflux transporter outer membrane subunit</fullName>
    </submittedName>
</protein>
<dbReference type="InterPro" id="IPR010131">
    <property type="entry name" value="MdtP/NodT-like"/>
</dbReference>
<dbReference type="Proteomes" id="UP001173465">
    <property type="component" value="Unassembled WGS sequence"/>
</dbReference>
<comment type="subcellular location">
    <subcellularLocation>
        <location evidence="1 8">Cell outer membrane</location>
        <topology evidence="1 8">Lipid-anchor</topology>
    </subcellularLocation>
</comment>
<dbReference type="PROSITE" id="PS51257">
    <property type="entry name" value="PROKAR_LIPOPROTEIN"/>
    <property type="match status" value="1"/>
</dbReference>
<organism evidence="9 10">
    <name type="scientific">Thiopseudomonas alkaliphila</name>
    <dbReference type="NCBI Taxonomy" id="1697053"/>
    <lineage>
        <taxon>Bacteria</taxon>
        <taxon>Pseudomonadati</taxon>
        <taxon>Pseudomonadota</taxon>
        <taxon>Gammaproteobacteria</taxon>
        <taxon>Pseudomonadales</taxon>
        <taxon>Pseudomonadaceae</taxon>
        <taxon>Thiopseudomonas</taxon>
    </lineage>
</organism>
<evidence type="ECO:0000313" key="9">
    <source>
        <dbReference type="EMBL" id="MDM1697242.1"/>
    </source>
</evidence>
<dbReference type="SUPFAM" id="SSF56954">
    <property type="entry name" value="Outer membrane efflux proteins (OEP)"/>
    <property type="match status" value="1"/>
</dbReference>
<comment type="caution">
    <text evidence="9">The sequence shown here is derived from an EMBL/GenBank/DDBJ whole genome shotgun (WGS) entry which is preliminary data.</text>
</comment>
<accession>A0AAW7DXU2</accession>
<dbReference type="PANTHER" id="PTHR30203:SF32">
    <property type="entry name" value="CATION EFFLUX SYSTEM PROTEIN CUSC"/>
    <property type="match status" value="1"/>
</dbReference>
<evidence type="ECO:0000256" key="4">
    <source>
        <dbReference type="ARBA" id="ARBA00022692"/>
    </source>
</evidence>
<evidence type="ECO:0000313" key="10">
    <source>
        <dbReference type="Proteomes" id="UP001173465"/>
    </source>
</evidence>
<dbReference type="Gene3D" id="1.20.1600.10">
    <property type="entry name" value="Outer membrane efflux proteins (OEP)"/>
    <property type="match status" value="1"/>
</dbReference>
<evidence type="ECO:0000256" key="8">
    <source>
        <dbReference type="RuleBase" id="RU362097"/>
    </source>
</evidence>
<dbReference type="InterPro" id="IPR003423">
    <property type="entry name" value="OMP_efflux"/>
</dbReference>
<name>A0AAW7DXU2_9GAMM</name>
<keyword evidence="5 8" id="KW-0564">Palmitate</keyword>
<dbReference type="EMBL" id="JACANB010000012">
    <property type="protein sequence ID" value="MDM1697242.1"/>
    <property type="molecule type" value="Genomic_DNA"/>
</dbReference>
<keyword evidence="4 8" id="KW-0812">Transmembrane</keyword>
<dbReference type="Pfam" id="PF02321">
    <property type="entry name" value="OEP"/>
    <property type="match status" value="2"/>
</dbReference>
<reference evidence="9" key="1">
    <citation type="submission" date="2020-06" db="EMBL/GenBank/DDBJ databases">
        <authorList>
            <person name="Dong N."/>
        </authorList>
    </citation>
    <scope>NUCLEOTIDE SEQUENCE</scope>
    <source>
        <strain evidence="9">DF46-2-2</strain>
    </source>
</reference>
<dbReference type="NCBIfam" id="TIGR01845">
    <property type="entry name" value="outer_NodT"/>
    <property type="match status" value="1"/>
</dbReference>
<dbReference type="AlphaFoldDB" id="A0AAW7DXU2"/>
<keyword evidence="6" id="KW-0998">Cell outer membrane</keyword>
<keyword evidence="7 8" id="KW-0449">Lipoprotein</keyword>
<sequence>MPVVWHRFAKRGLSVAMSGLLALVISGCAPSVEVRNKSFPVAADWSEQVRQNQNAPHASQLSWRSYVAYPPLQFLIETALGNNRDLQMALLRVEEAQAIYGIQRSELFPTIGVGGQAGRARVPGDMNPSGRSAVGGDYGLNVSLSSWELDLWGRVRSLKEAALQEYLATEQARQAVQVALVAEVAHAYLGLRELDERLALTKQTIASREESFRIFSRRHQVGSTSAFDLAQVETLLIQARTLGTQLEQARAQQAHALTLLVGAPVKLPSIQDTEQALRDDAVFAELSAGLPADLLVTRPDIMAAEHQLVAARANITAARAAFLPRIALTGNWGTASAELDGLFDGGSRAWSFMPTISLPIFDGGRRQAGLDLAQVRSNLAVANYEKTIQVAFREVADALSARQWLTQQVEQQRTALEVQTRRAYLAQLRYDSGASAYLEVLDAQRDLLAAQQQLVQVRRLLLDSQIALYAALGGGNSDAATSSTITP</sequence>
<dbReference type="GO" id="GO:0009279">
    <property type="term" value="C:cell outer membrane"/>
    <property type="evidence" value="ECO:0007669"/>
    <property type="project" value="UniProtKB-SubCell"/>
</dbReference>
<dbReference type="PANTHER" id="PTHR30203">
    <property type="entry name" value="OUTER MEMBRANE CATION EFFLUX PROTEIN"/>
    <property type="match status" value="1"/>
</dbReference>
<evidence type="ECO:0000256" key="3">
    <source>
        <dbReference type="ARBA" id="ARBA00022452"/>
    </source>
</evidence>
<gene>
    <name evidence="9" type="ORF">HX099_11320</name>
</gene>
<dbReference type="Gene3D" id="2.20.200.10">
    <property type="entry name" value="Outer membrane efflux proteins (OEP)"/>
    <property type="match status" value="1"/>
</dbReference>
<reference evidence="9" key="2">
    <citation type="journal article" date="2022" name="Sci. Total Environ.">
        <title>Prevalence, transmission, and molecular epidemiology of tet(X)-positive bacteria among humans, animals, and environmental niches in China: An epidemiological, and genomic-based study.</title>
        <authorList>
            <person name="Dong N."/>
            <person name="Zeng Y."/>
            <person name="Cai C."/>
            <person name="Sun C."/>
            <person name="Lu J."/>
            <person name="Liu C."/>
            <person name="Zhou H."/>
            <person name="Sun Q."/>
            <person name="Shu L."/>
            <person name="Wang H."/>
            <person name="Wang Y."/>
            <person name="Wang S."/>
            <person name="Wu C."/>
            <person name="Chan E.W."/>
            <person name="Chen G."/>
            <person name="Shen Z."/>
            <person name="Chen S."/>
            <person name="Zhang R."/>
        </authorList>
    </citation>
    <scope>NUCLEOTIDE SEQUENCE</scope>
    <source>
        <strain evidence="9">DF46-2-2</strain>
    </source>
</reference>
<keyword evidence="8" id="KW-0472">Membrane</keyword>
<comment type="similarity">
    <text evidence="2 8">Belongs to the outer membrane factor (OMF) (TC 1.B.17) family.</text>
</comment>
<evidence type="ECO:0000256" key="5">
    <source>
        <dbReference type="ARBA" id="ARBA00023139"/>
    </source>
</evidence>
<evidence type="ECO:0000256" key="6">
    <source>
        <dbReference type="ARBA" id="ARBA00023237"/>
    </source>
</evidence>
<proteinExistence type="inferred from homology"/>
<evidence type="ECO:0000256" key="1">
    <source>
        <dbReference type="ARBA" id="ARBA00004459"/>
    </source>
</evidence>
<keyword evidence="3 8" id="KW-1134">Transmembrane beta strand</keyword>
<dbReference type="GO" id="GO:0015562">
    <property type="term" value="F:efflux transmembrane transporter activity"/>
    <property type="evidence" value="ECO:0007669"/>
    <property type="project" value="InterPro"/>
</dbReference>
<evidence type="ECO:0000256" key="2">
    <source>
        <dbReference type="ARBA" id="ARBA00007613"/>
    </source>
</evidence>
<evidence type="ECO:0000256" key="7">
    <source>
        <dbReference type="ARBA" id="ARBA00023288"/>
    </source>
</evidence>